<dbReference type="GO" id="GO:0046521">
    <property type="term" value="P:sphingoid catabolic process"/>
    <property type="evidence" value="ECO:0007669"/>
    <property type="project" value="TreeGrafter"/>
</dbReference>
<dbReference type="Pfam" id="PF06127">
    <property type="entry name" value="Mpo1-like"/>
    <property type="match status" value="1"/>
</dbReference>
<evidence type="ECO:0000313" key="3">
    <source>
        <dbReference type="RefSeq" id="XP_030548671.1"/>
    </source>
</evidence>
<feature type="transmembrane region" description="Helical" evidence="1">
    <location>
        <begin position="114"/>
        <end position="135"/>
    </location>
</feature>
<keyword evidence="1" id="KW-0812">Transmembrane</keyword>
<feature type="transmembrane region" description="Helical" evidence="1">
    <location>
        <begin position="233"/>
        <end position="254"/>
    </location>
</feature>
<dbReference type="KEGG" id="rarg:115753943"/>
<feature type="transmembrane region" description="Helical" evidence="1">
    <location>
        <begin position="147"/>
        <end position="168"/>
    </location>
</feature>
<dbReference type="PANTHER" id="PTHR28026">
    <property type="entry name" value="DUF962 DOMAIN PROTEIN (AFU_ORTHOLOGUE AFUA_8G05310)"/>
    <property type="match status" value="1"/>
</dbReference>
<dbReference type="GeneID" id="115753943"/>
<accession>A0A8B8QNB0</accession>
<protein>
    <submittedName>
        <fullName evidence="3">2-hydroxy-palmitic acid dioxygenase mpo1-like</fullName>
    </submittedName>
</protein>
<evidence type="ECO:0000313" key="2">
    <source>
        <dbReference type="Proteomes" id="UP000827889"/>
    </source>
</evidence>
<proteinExistence type="predicted"/>
<dbReference type="OrthoDB" id="2124888at2759"/>
<dbReference type="AlphaFoldDB" id="A0A8B8QNB0"/>
<reference evidence="3" key="1">
    <citation type="submission" date="2025-08" db="UniProtKB">
        <authorList>
            <consortium name="RefSeq"/>
        </authorList>
    </citation>
    <scope>IDENTIFICATION</scope>
    <source>
        <tissue evidence="3">Leaf</tissue>
    </source>
</reference>
<evidence type="ECO:0000256" key="1">
    <source>
        <dbReference type="SAM" id="Phobius"/>
    </source>
</evidence>
<keyword evidence="1" id="KW-0472">Membrane</keyword>
<dbReference type="InterPro" id="IPR009305">
    <property type="entry name" value="Mpo1-like"/>
</dbReference>
<keyword evidence="1" id="KW-1133">Transmembrane helix</keyword>
<gene>
    <name evidence="3" type="primary">LOC115753943</name>
</gene>
<dbReference type="PANTHER" id="PTHR28026:SF8">
    <property type="entry name" value="YGL010W-LIKE PROTEIN"/>
    <property type="match status" value="1"/>
</dbReference>
<organism evidence="2 3">
    <name type="scientific">Rhodamnia argentea</name>
    <dbReference type="NCBI Taxonomy" id="178133"/>
    <lineage>
        <taxon>Eukaryota</taxon>
        <taxon>Viridiplantae</taxon>
        <taxon>Streptophyta</taxon>
        <taxon>Embryophyta</taxon>
        <taxon>Tracheophyta</taxon>
        <taxon>Spermatophyta</taxon>
        <taxon>Magnoliopsida</taxon>
        <taxon>eudicotyledons</taxon>
        <taxon>Gunneridae</taxon>
        <taxon>Pentapetalae</taxon>
        <taxon>rosids</taxon>
        <taxon>malvids</taxon>
        <taxon>Myrtales</taxon>
        <taxon>Myrtaceae</taxon>
        <taxon>Myrtoideae</taxon>
        <taxon>Myrteae</taxon>
        <taxon>Australasian group</taxon>
        <taxon>Rhodamnia</taxon>
    </lineage>
</organism>
<dbReference type="GO" id="GO:0005783">
    <property type="term" value="C:endoplasmic reticulum"/>
    <property type="evidence" value="ECO:0007669"/>
    <property type="project" value="TreeGrafter"/>
</dbReference>
<sequence>MIISTQSNAISLISPKLSTPVLHGVPPPSSHALNRLSPSLNNSRIRIRIRPRNPSCRAQTRENLTDPSTISEGKVETFAGFEMAKTGLFDLERHFAFYGAYHSNPVNVAIHTVFVWPILFTALLLLCFTPPLFGLPRIELSLFGHDLALVLNVGCLLTLVYSTFYVFLDPRAGSLAALLCLICWVAASFVASRLGFSLAWKVVLVAQIVCWTGQFIGHGVFEKRAPALLDNLAQAFLMAPFFVLLEALQTFFGYEPYPGFRATVEAKIDAEVSDWKDKQEKLIP</sequence>
<feature type="transmembrane region" description="Helical" evidence="1">
    <location>
        <begin position="174"/>
        <end position="191"/>
    </location>
</feature>
<name>A0A8B8QNB0_9MYRT</name>
<keyword evidence="2" id="KW-1185">Reference proteome</keyword>
<dbReference type="RefSeq" id="XP_030548671.1">
    <property type="nucleotide sequence ID" value="XM_030692811.2"/>
</dbReference>
<dbReference type="Proteomes" id="UP000827889">
    <property type="component" value="Chromosome 5"/>
</dbReference>
<dbReference type="GO" id="GO:0016020">
    <property type="term" value="C:membrane"/>
    <property type="evidence" value="ECO:0007669"/>
    <property type="project" value="GOC"/>
</dbReference>